<dbReference type="PANTHER" id="PTHR30204:SF69">
    <property type="entry name" value="MERR-FAMILY TRANSCRIPTIONAL REGULATOR"/>
    <property type="match status" value="1"/>
</dbReference>
<name>A0A845GFY9_9BURK</name>
<dbReference type="PROSITE" id="PS50937">
    <property type="entry name" value="HTH_MERR_2"/>
    <property type="match status" value="1"/>
</dbReference>
<dbReference type="SMART" id="SM00422">
    <property type="entry name" value="HTH_MERR"/>
    <property type="match status" value="1"/>
</dbReference>
<keyword evidence="1" id="KW-0678">Repressor</keyword>
<dbReference type="InterPro" id="IPR000551">
    <property type="entry name" value="MerR-type_HTH_dom"/>
</dbReference>
<accession>A0A845GFY9</accession>
<proteinExistence type="predicted"/>
<dbReference type="InterPro" id="IPR015358">
    <property type="entry name" value="Tscrpt_reg_MerR_DNA-bd"/>
</dbReference>
<keyword evidence="4" id="KW-0804">Transcription</keyword>
<dbReference type="Proteomes" id="UP000447355">
    <property type="component" value="Unassembled WGS sequence"/>
</dbReference>
<dbReference type="Pfam" id="PF09278">
    <property type="entry name" value="MerR-DNA-bind"/>
    <property type="match status" value="1"/>
</dbReference>
<keyword evidence="2" id="KW-0805">Transcription regulation</keyword>
<gene>
    <name evidence="6" type="ORF">GTP90_00295</name>
</gene>
<comment type="caution">
    <text evidence="6">The sequence shown here is derived from an EMBL/GenBank/DDBJ whole genome shotgun (WGS) entry which is preliminary data.</text>
</comment>
<feature type="domain" description="HTH merR-type" evidence="5">
    <location>
        <begin position="24"/>
        <end position="81"/>
    </location>
</feature>
<evidence type="ECO:0000313" key="6">
    <source>
        <dbReference type="EMBL" id="MYM92295.1"/>
    </source>
</evidence>
<dbReference type="GO" id="GO:0003700">
    <property type="term" value="F:DNA-binding transcription factor activity"/>
    <property type="evidence" value="ECO:0007669"/>
    <property type="project" value="InterPro"/>
</dbReference>
<dbReference type="EMBL" id="WWCX01000001">
    <property type="protein sequence ID" value="MYM92295.1"/>
    <property type="molecule type" value="Genomic_DNA"/>
</dbReference>
<evidence type="ECO:0000256" key="4">
    <source>
        <dbReference type="ARBA" id="ARBA00023163"/>
    </source>
</evidence>
<keyword evidence="3 6" id="KW-0238">DNA-binding</keyword>
<dbReference type="GO" id="GO:0003677">
    <property type="term" value="F:DNA binding"/>
    <property type="evidence" value="ECO:0007669"/>
    <property type="project" value="UniProtKB-KW"/>
</dbReference>
<dbReference type="PANTHER" id="PTHR30204">
    <property type="entry name" value="REDOX-CYCLING DRUG-SENSING TRANSCRIPTIONAL ACTIVATOR SOXR"/>
    <property type="match status" value="1"/>
</dbReference>
<sequence length="140" mass="15812">MLRCPQKADFKTFTFSRGWAHLANVETVRFYQRSGLIDEPARPHGGGYRTYGEEWIHRIRFIKRAQLLGFTLDEITSLLKLEGSLACTSTRYLAARKLAMVESKLADLQAMKAALTGMVARCDSEERDDGCPIIQALIDD</sequence>
<dbReference type="InterPro" id="IPR047057">
    <property type="entry name" value="MerR_fam"/>
</dbReference>
<reference evidence="6" key="1">
    <citation type="submission" date="2019-12" db="EMBL/GenBank/DDBJ databases">
        <title>Novel species isolated from a subtropical stream in China.</title>
        <authorList>
            <person name="Lu H."/>
        </authorList>
    </citation>
    <scope>NUCLEOTIDE SEQUENCE [LARGE SCALE GENOMIC DNA]</scope>
    <source>
        <strain evidence="6">FT81W</strain>
    </source>
</reference>
<evidence type="ECO:0000256" key="1">
    <source>
        <dbReference type="ARBA" id="ARBA00022491"/>
    </source>
</evidence>
<dbReference type="InterPro" id="IPR009061">
    <property type="entry name" value="DNA-bd_dom_put_sf"/>
</dbReference>
<dbReference type="SUPFAM" id="SSF46955">
    <property type="entry name" value="Putative DNA-binding domain"/>
    <property type="match status" value="1"/>
</dbReference>
<organism evidence="6 7">
    <name type="scientific">Duganella vulcania</name>
    <dbReference type="NCBI Taxonomy" id="2692166"/>
    <lineage>
        <taxon>Bacteria</taxon>
        <taxon>Pseudomonadati</taxon>
        <taxon>Pseudomonadota</taxon>
        <taxon>Betaproteobacteria</taxon>
        <taxon>Burkholderiales</taxon>
        <taxon>Oxalobacteraceae</taxon>
        <taxon>Telluria group</taxon>
        <taxon>Duganella</taxon>
    </lineage>
</organism>
<evidence type="ECO:0000256" key="2">
    <source>
        <dbReference type="ARBA" id="ARBA00023015"/>
    </source>
</evidence>
<evidence type="ECO:0000313" key="7">
    <source>
        <dbReference type="Proteomes" id="UP000447355"/>
    </source>
</evidence>
<dbReference type="AlphaFoldDB" id="A0A845GFY9"/>
<dbReference type="Gene3D" id="1.10.1660.10">
    <property type="match status" value="1"/>
</dbReference>
<evidence type="ECO:0000256" key="3">
    <source>
        <dbReference type="ARBA" id="ARBA00023125"/>
    </source>
</evidence>
<evidence type="ECO:0000259" key="5">
    <source>
        <dbReference type="PROSITE" id="PS50937"/>
    </source>
</evidence>
<protein>
    <submittedName>
        <fullName evidence="6">MerR family DNA-binding protein</fullName>
    </submittedName>
</protein>